<dbReference type="AlphaFoldDB" id="A0A0F9WN78"/>
<name>A0A0F9WN78_9MICR</name>
<comment type="caution">
    <text evidence="1">The sequence shown here is derived from an EMBL/GenBank/DDBJ whole genome shotgun (WGS) entry which is preliminary data.</text>
</comment>
<dbReference type="RefSeq" id="XP_024330205.1">
    <property type="nucleotide sequence ID" value="XM_024476223.1"/>
</dbReference>
<keyword evidence="2" id="KW-1185">Reference proteome</keyword>
<evidence type="ECO:0000313" key="1">
    <source>
        <dbReference type="EMBL" id="KKO74463.1"/>
    </source>
</evidence>
<dbReference type="Proteomes" id="UP000034350">
    <property type="component" value="Unassembled WGS sequence"/>
</dbReference>
<accession>A0A0F9WN78</accession>
<sequence length="82" mass="9501">MDLRVQGRKIKFFIFLTPMKAFDESPKKTMSAILHSVENYINYLIQKGLLSTSKICIKCEKMTMKIVKDTTSNDGYCRTVKM</sequence>
<dbReference type="GeneID" id="36321175"/>
<gene>
    <name evidence="1" type="ORF">AAJ76_680001272</name>
</gene>
<proteinExistence type="predicted"/>
<protein>
    <submittedName>
        <fullName evidence="1">Uncharacterized protein</fullName>
    </submittedName>
</protein>
<dbReference type="VEuPathDB" id="MicrosporidiaDB:AAJ76_680001272"/>
<reference evidence="1 2" key="1">
    <citation type="journal article" date="2015" name="Environ. Microbiol.">
        <title>Genome analyses suggest the presence of polyploidy and recent human-driven expansions in eight global populations of the honeybee pathogen Nosema ceranae.</title>
        <authorList>
            <person name="Pelin A."/>
            <person name="Selman M."/>
            <person name="Aris-Brosou S."/>
            <person name="Farinelli L."/>
            <person name="Corradi N."/>
        </authorList>
    </citation>
    <scope>NUCLEOTIDE SEQUENCE [LARGE SCALE GENOMIC DNA]</scope>
    <source>
        <strain evidence="1 2">PA08 1199</strain>
    </source>
</reference>
<dbReference type="EMBL" id="JPQZ01000068">
    <property type="protein sequence ID" value="KKO74463.1"/>
    <property type="molecule type" value="Genomic_DNA"/>
</dbReference>
<organism evidence="1 2">
    <name type="scientific">Vairimorpha ceranae</name>
    <dbReference type="NCBI Taxonomy" id="40302"/>
    <lineage>
        <taxon>Eukaryota</taxon>
        <taxon>Fungi</taxon>
        <taxon>Fungi incertae sedis</taxon>
        <taxon>Microsporidia</taxon>
        <taxon>Nosematidae</taxon>
        <taxon>Vairimorpha</taxon>
    </lineage>
</organism>
<evidence type="ECO:0000313" key="2">
    <source>
        <dbReference type="Proteomes" id="UP000034350"/>
    </source>
</evidence>